<dbReference type="NCBIfam" id="NF006395">
    <property type="entry name" value="PRK08644.1"/>
    <property type="match status" value="1"/>
</dbReference>
<evidence type="ECO:0000313" key="3">
    <source>
        <dbReference type="Proteomes" id="UP000780768"/>
    </source>
</evidence>
<dbReference type="NCBIfam" id="TIGR02354">
    <property type="entry name" value="thiF_fam2"/>
    <property type="match status" value="1"/>
</dbReference>
<evidence type="ECO:0000259" key="1">
    <source>
        <dbReference type="Pfam" id="PF00899"/>
    </source>
</evidence>
<dbReference type="Pfam" id="PF00899">
    <property type="entry name" value="ThiF"/>
    <property type="match status" value="1"/>
</dbReference>
<dbReference type="AlphaFoldDB" id="A0A921HMR1"/>
<dbReference type="EMBL" id="DYVR01000018">
    <property type="protein sequence ID" value="HJF84168.1"/>
    <property type="molecule type" value="Genomic_DNA"/>
</dbReference>
<gene>
    <name evidence="2" type="primary">thiF</name>
    <name evidence="2" type="ORF">K8V65_00675</name>
</gene>
<feature type="non-terminal residue" evidence="2">
    <location>
        <position position="201"/>
    </location>
</feature>
<proteinExistence type="predicted"/>
<dbReference type="SUPFAM" id="SSF69572">
    <property type="entry name" value="Activating enzymes of the ubiquitin-like proteins"/>
    <property type="match status" value="1"/>
</dbReference>
<dbReference type="InterPro" id="IPR012729">
    <property type="entry name" value="ThiF_fam2"/>
</dbReference>
<dbReference type="InterPro" id="IPR000594">
    <property type="entry name" value="ThiF_NAD_FAD-bd"/>
</dbReference>
<dbReference type="Gene3D" id="3.40.50.720">
    <property type="entry name" value="NAD(P)-binding Rossmann-like Domain"/>
    <property type="match status" value="1"/>
</dbReference>
<name>A0A921HMR1_9FIRM</name>
<accession>A0A921HMR1</accession>
<reference evidence="2" key="2">
    <citation type="submission" date="2021-09" db="EMBL/GenBank/DDBJ databases">
        <authorList>
            <person name="Gilroy R."/>
        </authorList>
    </citation>
    <scope>NUCLEOTIDE SEQUENCE</scope>
    <source>
        <strain evidence="2">7318</strain>
    </source>
</reference>
<dbReference type="InterPro" id="IPR045886">
    <property type="entry name" value="ThiF/MoeB/HesA"/>
</dbReference>
<sequence>MNIPTKEEIYSVLCARHTKENQDKLMRAKVAVAGLGGLGSNIAVQLARVGIGQLHLIDFDTVDLSNLNRQHYFIRHLGMNKTDALAQQLLQINPYLQIKTDCIKLTEKNIAALLKDDDYICEAFDVPENKAMLVNAVLELFPHKKLVAASGMAGFGDNNAIRTRQIMRNFYLCGDGKSGIDTKKTLTAPRVALCAAHEANM</sequence>
<dbReference type="GO" id="GO:0016779">
    <property type="term" value="F:nucleotidyltransferase activity"/>
    <property type="evidence" value="ECO:0007669"/>
    <property type="project" value="UniProtKB-KW"/>
</dbReference>
<reference evidence="2" key="1">
    <citation type="journal article" date="2021" name="PeerJ">
        <title>Extensive microbial diversity within the chicken gut microbiome revealed by metagenomics and culture.</title>
        <authorList>
            <person name="Gilroy R."/>
            <person name="Ravi A."/>
            <person name="Getino M."/>
            <person name="Pursley I."/>
            <person name="Horton D.L."/>
            <person name="Alikhan N.F."/>
            <person name="Baker D."/>
            <person name="Gharbi K."/>
            <person name="Hall N."/>
            <person name="Watson M."/>
            <person name="Adriaenssens E.M."/>
            <person name="Foster-Nyarko E."/>
            <person name="Jarju S."/>
            <person name="Secka A."/>
            <person name="Antonio M."/>
            <person name="Oren A."/>
            <person name="Chaudhuri R.R."/>
            <person name="La Ragione R."/>
            <person name="Hildebrand F."/>
            <person name="Pallen M.J."/>
        </authorList>
    </citation>
    <scope>NUCLEOTIDE SEQUENCE</scope>
    <source>
        <strain evidence="2">7318</strain>
    </source>
</reference>
<dbReference type="Proteomes" id="UP000780768">
    <property type="component" value="Unassembled WGS sequence"/>
</dbReference>
<comment type="caution">
    <text evidence="2">The sequence shown here is derived from an EMBL/GenBank/DDBJ whole genome shotgun (WGS) entry which is preliminary data.</text>
</comment>
<feature type="domain" description="THIF-type NAD/FAD binding fold" evidence="1">
    <location>
        <begin position="17"/>
        <end position="155"/>
    </location>
</feature>
<dbReference type="GO" id="GO:0008641">
    <property type="term" value="F:ubiquitin-like modifier activating enzyme activity"/>
    <property type="evidence" value="ECO:0007669"/>
    <property type="project" value="InterPro"/>
</dbReference>
<dbReference type="PANTHER" id="PTHR43267">
    <property type="entry name" value="TRNA THREONYLCARBAMOYLADENOSINE DEHYDRATASE"/>
    <property type="match status" value="1"/>
</dbReference>
<evidence type="ECO:0000313" key="2">
    <source>
        <dbReference type="EMBL" id="HJF84168.1"/>
    </source>
</evidence>
<protein>
    <submittedName>
        <fullName evidence="2">Sulfur carrier protein ThiS adenylyltransferase ThiF</fullName>
    </submittedName>
</protein>
<keyword evidence="2" id="KW-0548">Nucleotidyltransferase</keyword>
<dbReference type="GO" id="GO:0061503">
    <property type="term" value="F:tRNA threonylcarbamoyladenosine dehydratase"/>
    <property type="evidence" value="ECO:0007669"/>
    <property type="project" value="TreeGrafter"/>
</dbReference>
<dbReference type="InterPro" id="IPR035985">
    <property type="entry name" value="Ubiquitin-activating_enz"/>
</dbReference>
<organism evidence="2 3">
    <name type="scientific">Megamonas hypermegale</name>
    <dbReference type="NCBI Taxonomy" id="158847"/>
    <lineage>
        <taxon>Bacteria</taxon>
        <taxon>Bacillati</taxon>
        <taxon>Bacillota</taxon>
        <taxon>Negativicutes</taxon>
        <taxon>Selenomonadales</taxon>
        <taxon>Selenomonadaceae</taxon>
        <taxon>Megamonas</taxon>
    </lineage>
</organism>
<dbReference type="PANTHER" id="PTHR43267:SF3">
    <property type="entry name" value="THIF PROTEIN"/>
    <property type="match status" value="1"/>
</dbReference>
<keyword evidence="2" id="KW-0808">Transferase</keyword>
<dbReference type="GO" id="GO:0061504">
    <property type="term" value="P:cyclic threonylcarbamoyladenosine biosynthetic process"/>
    <property type="evidence" value="ECO:0007669"/>
    <property type="project" value="TreeGrafter"/>
</dbReference>